<reference evidence="3 4" key="1">
    <citation type="journal article" date="2018" name="Genome Biol. Evol.">
        <title>Multiple Roots of Fruiting Body Formation in Amoebozoa.</title>
        <authorList>
            <person name="Hillmann F."/>
            <person name="Forbes G."/>
            <person name="Novohradska S."/>
            <person name="Ferling I."/>
            <person name="Riege K."/>
            <person name="Groth M."/>
            <person name="Westermann M."/>
            <person name="Marz M."/>
            <person name="Spaller T."/>
            <person name="Winckler T."/>
            <person name="Schaap P."/>
            <person name="Glockner G."/>
        </authorList>
    </citation>
    <scope>NUCLEOTIDE SEQUENCE [LARGE SCALE GENOMIC DNA]</scope>
    <source>
        <strain evidence="3 4">Jena</strain>
    </source>
</reference>
<dbReference type="InterPro" id="IPR040455">
    <property type="entry name" value="Atg6_BARA"/>
</dbReference>
<dbReference type="Gene3D" id="1.10.418.40">
    <property type="entry name" value="Autophagy protein 6/Beclin 1"/>
    <property type="match status" value="1"/>
</dbReference>
<dbReference type="GO" id="GO:0000407">
    <property type="term" value="C:phagophore assembly site"/>
    <property type="evidence" value="ECO:0007669"/>
    <property type="project" value="TreeGrafter"/>
</dbReference>
<name>A0A2P6N188_9EUKA</name>
<dbReference type="GO" id="GO:0006995">
    <property type="term" value="P:cellular response to nitrogen starvation"/>
    <property type="evidence" value="ECO:0007669"/>
    <property type="project" value="TreeGrafter"/>
</dbReference>
<dbReference type="GO" id="GO:0000045">
    <property type="term" value="P:autophagosome assembly"/>
    <property type="evidence" value="ECO:0007669"/>
    <property type="project" value="TreeGrafter"/>
</dbReference>
<gene>
    <name evidence="3" type="ORF">PROFUN_00570</name>
</gene>
<dbReference type="GO" id="GO:0034272">
    <property type="term" value="C:phosphatidylinositol 3-kinase complex, class III, type II"/>
    <property type="evidence" value="ECO:0007669"/>
    <property type="project" value="TreeGrafter"/>
</dbReference>
<dbReference type="Pfam" id="PF04111">
    <property type="entry name" value="APG6"/>
    <property type="match status" value="1"/>
</dbReference>
<sequence>MLAVYNSTITPASYITLSRMKSDRCKKCEKELGDPFVMVGDDTDSKTPRFPSSASVHDRLQTKAKIDTILEELYIGDLPQIDDRPLSISLDDETLLTIGEDTCLACNQFMILRLDEMLHEAEVEAKAYEGFLEREEIQFPTEELKEHYTLEKEWKKRVQDMSVERDKSRRELLGVKQESKSLDEREQQYFSSLTHHQYHVHQGKTEIETLDGRTLRCICDLETLSTVNVHRDMFYINSKEVVGSINRFRLGGTSKGIDPEELNAGLGQCALLLYLLCKQVDCKLVGLIEGRYRILPMGNRSQIQDENRTTVGDGSHINKYPLYGSGETQTEGWLSWSSLSYFGQGTNTREAPKTLDQGLSAYLCCLDQLAKYAKQKQPKLDIPYKIHGDTVGGFSIKISSKEEVWTRALKQQLIVLNYILAWASSKPK</sequence>
<feature type="domain" description="Atg6 BARA" evidence="2">
    <location>
        <begin position="224"/>
        <end position="425"/>
    </location>
</feature>
<proteinExistence type="inferred from homology"/>
<evidence type="ECO:0000313" key="3">
    <source>
        <dbReference type="EMBL" id="PRP77709.1"/>
    </source>
</evidence>
<keyword evidence="4" id="KW-1185">Reference proteome</keyword>
<dbReference type="GO" id="GO:0034271">
    <property type="term" value="C:phosphatidylinositol 3-kinase complex, class III, type I"/>
    <property type="evidence" value="ECO:0007669"/>
    <property type="project" value="TreeGrafter"/>
</dbReference>
<evidence type="ECO:0000313" key="4">
    <source>
        <dbReference type="Proteomes" id="UP000241769"/>
    </source>
</evidence>
<dbReference type="Proteomes" id="UP000241769">
    <property type="component" value="Unassembled WGS sequence"/>
</dbReference>
<dbReference type="GO" id="GO:0045324">
    <property type="term" value="P:late endosome to vacuole transport"/>
    <property type="evidence" value="ECO:0007669"/>
    <property type="project" value="TreeGrafter"/>
</dbReference>
<dbReference type="InParanoid" id="A0A2P6N188"/>
<comment type="similarity">
    <text evidence="1">Belongs to the beclin family.</text>
</comment>
<dbReference type="GO" id="GO:0030674">
    <property type="term" value="F:protein-macromolecule adaptor activity"/>
    <property type="evidence" value="ECO:0007669"/>
    <property type="project" value="TreeGrafter"/>
</dbReference>
<evidence type="ECO:0000256" key="1">
    <source>
        <dbReference type="ARBA" id="ARBA00005965"/>
    </source>
</evidence>
<comment type="caution">
    <text evidence="3">The sequence shown here is derived from an EMBL/GenBank/DDBJ whole genome shotgun (WGS) entry which is preliminary data.</text>
</comment>
<dbReference type="AlphaFoldDB" id="A0A2P6N188"/>
<organism evidence="3 4">
    <name type="scientific">Planoprotostelium fungivorum</name>
    <dbReference type="NCBI Taxonomy" id="1890364"/>
    <lineage>
        <taxon>Eukaryota</taxon>
        <taxon>Amoebozoa</taxon>
        <taxon>Evosea</taxon>
        <taxon>Variosea</taxon>
        <taxon>Cavosteliida</taxon>
        <taxon>Cavosteliaceae</taxon>
        <taxon>Planoprotostelium</taxon>
    </lineage>
</organism>
<dbReference type="PANTHER" id="PTHR12768:SF4">
    <property type="entry name" value="BECLIN-1"/>
    <property type="match status" value="1"/>
</dbReference>
<dbReference type="GO" id="GO:0043548">
    <property type="term" value="F:phosphatidylinositol 3-kinase binding"/>
    <property type="evidence" value="ECO:0007669"/>
    <property type="project" value="TreeGrafter"/>
</dbReference>
<dbReference type="PANTHER" id="PTHR12768">
    <property type="entry name" value="BECLIN 1"/>
    <property type="match status" value="1"/>
</dbReference>
<dbReference type="InterPro" id="IPR038274">
    <property type="entry name" value="Atg6/Beclin_C_sf"/>
</dbReference>
<protein>
    <recommendedName>
        <fullName evidence="2">Atg6 BARA domain-containing protein</fullName>
    </recommendedName>
</protein>
<dbReference type="InterPro" id="IPR007243">
    <property type="entry name" value="Atg6/Beclin"/>
</dbReference>
<dbReference type="STRING" id="1890364.A0A2P6N188"/>
<dbReference type="OrthoDB" id="20368at2759"/>
<dbReference type="EMBL" id="MDYQ01000257">
    <property type="protein sequence ID" value="PRP77709.1"/>
    <property type="molecule type" value="Genomic_DNA"/>
</dbReference>
<accession>A0A2P6N188</accession>
<dbReference type="GO" id="GO:0000423">
    <property type="term" value="P:mitophagy"/>
    <property type="evidence" value="ECO:0007669"/>
    <property type="project" value="TreeGrafter"/>
</dbReference>
<evidence type="ECO:0000259" key="2">
    <source>
        <dbReference type="Pfam" id="PF04111"/>
    </source>
</evidence>